<evidence type="ECO:0000313" key="3">
    <source>
        <dbReference type="Proteomes" id="UP000267096"/>
    </source>
</evidence>
<keyword evidence="3" id="KW-1185">Reference proteome</keyword>
<feature type="transmembrane region" description="Helical" evidence="1">
    <location>
        <begin position="6"/>
        <end position="28"/>
    </location>
</feature>
<proteinExistence type="predicted"/>
<sequence>MIHTRWLRLTIMAICALVVSVYCIPPVYKSQEEIREKMNAVDLEQLIKQLEDAGSGHSENDAVENILRYGFESNKNGDNNNGIVGPILNHQMLMTTLWNPSLHRLYQRK</sequence>
<name>A0A0M3KC49_ANISI</name>
<keyword evidence="1" id="KW-0472">Membrane</keyword>
<dbReference type="AlphaFoldDB" id="A0A0M3KC49"/>
<organism evidence="4">
    <name type="scientific">Anisakis simplex</name>
    <name type="common">Herring worm</name>
    <dbReference type="NCBI Taxonomy" id="6269"/>
    <lineage>
        <taxon>Eukaryota</taxon>
        <taxon>Metazoa</taxon>
        <taxon>Ecdysozoa</taxon>
        <taxon>Nematoda</taxon>
        <taxon>Chromadorea</taxon>
        <taxon>Rhabditida</taxon>
        <taxon>Spirurina</taxon>
        <taxon>Ascaridomorpha</taxon>
        <taxon>Ascaridoidea</taxon>
        <taxon>Anisakidae</taxon>
        <taxon>Anisakis</taxon>
        <taxon>Anisakis simplex complex</taxon>
    </lineage>
</organism>
<evidence type="ECO:0000256" key="1">
    <source>
        <dbReference type="SAM" id="Phobius"/>
    </source>
</evidence>
<dbReference type="Proteomes" id="UP000267096">
    <property type="component" value="Unassembled WGS sequence"/>
</dbReference>
<gene>
    <name evidence="2" type="ORF">ASIM_LOCUS17947</name>
</gene>
<keyword evidence="1" id="KW-0812">Transmembrane</keyword>
<reference evidence="2 3" key="2">
    <citation type="submission" date="2018-11" db="EMBL/GenBank/DDBJ databases">
        <authorList>
            <consortium name="Pathogen Informatics"/>
        </authorList>
    </citation>
    <scope>NUCLEOTIDE SEQUENCE [LARGE SCALE GENOMIC DNA]</scope>
</reference>
<accession>A0A0M3KC49</accession>
<dbReference type="EMBL" id="UYRR01034787">
    <property type="protein sequence ID" value="VDK62247.1"/>
    <property type="molecule type" value="Genomic_DNA"/>
</dbReference>
<evidence type="ECO:0000313" key="4">
    <source>
        <dbReference type="WBParaSite" id="ASIM_0001854801-mRNA-1"/>
    </source>
</evidence>
<keyword evidence="1" id="KW-1133">Transmembrane helix</keyword>
<reference evidence="4" key="1">
    <citation type="submission" date="2017-02" db="UniProtKB">
        <authorList>
            <consortium name="WormBaseParasite"/>
        </authorList>
    </citation>
    <scope>IDENTIFICATION</scope>
</reference>
<protein>
    <submittedName>
        <fullName evidence="4">Cation_ATPase_N domain-containing protein</fullName>
    </submittedName>
</protein>
<dbReference type="WBParaSite" id="ASIM_0001854801-mRNA-1">
    <property type="protein sequence ID" value="ASIM_0001854801-mRNA-1"/>
    <property type="gene ID" value="ASIM_0001854801"/>
</dbReference>
<evidence type="ECO:0000313" key="2">
    <source>
        <dbReference type="EMBL" id="VDK62247.1"/>
    </source>
</evidence>